<evidence type="ECO:0000256" key="6">
    <source>
        <dbReference type="ARBA" id="ARBA00032976"/>
    </source>
</evidence>
<evidence type="ECO:0000313" key="9">
    <source>
        <dbReference type="Proteomes" id="UP001139477"/>
    </source>
</evidence>
<name>A0A9X2FQU9_9RHOB</name>
<keyword evidence="5" id="KW-0732">Signal</keyword>
<comment type="subcellular location">
    <subcellularLocation>
        <location evidence="2">Secreted</location>
    </subcellularLocation>
</comment>
<keyword evidence="9" id="KW-1185">Reference proteome</keyword>
<dbReference type="InterPro" id="IPR051398">
    <property type="entry name" value="Polysacch_Deacetylase"/>
</dbReference>
<accession>A0A9X2FQU9</accession>
<dbReference type="PROSITE" id="PS51677">
    <property type="entry name" value="NODB"/>
    <property type="match status" value="1"/>
</dbReference>
<feature type="domain" description="NodB homology" evidence="7">
    <location>
        <begin position="46"/>
        <end position="222"/>
    </location>
</feature>
<evidence type="ECO:0000256" key="2">
    <source>
        <dbReference type="ARBA" id="ARBA00004613"/>
    </source>
</evidence>
<comment type="function">
    <text evidence="1">Is involved in generating a small heat-stable compound (Nod), an acylated oligomer of N-acetylglucosamine, that stimulates mitosis in various plant protoplasts.</text>
</comment>
<dbReference type="Proteomes" id="UP001139477">
    <property type="component" value="Unassembled WGS sequence"/>
</dbReference>
<evidence type="ECO:0000313" key="8">
    <source>
        <dbReference type="EMBL" id="MCP1168400.1"/>
    </source>
</evidence>
<protein>
    <recommendedName>
        <fullName evidence="4">Chitooligosaccharide deacetylase</fullName>
    </recommendedName>
    <alternativeName>
        <fullName evidence="6">Nodulation protein B</fullName>
    </alternativeName>
</protein>
<dbReference type="SUPFAM" id="SSF88713">
    <property type="entry name" value="Glycoside hydrolase/deacetylase"/>
    <property type="match status" value="1"/>
</dbReference>
<reference evidence="8" key="1">
    <citation type="submission" date="2022-06" db="EMBL/GenBank/DDBJ databases">
        <title>Limimaricola sediminis sp. nov., isolated from an intertidal sediment.</title>
        <authorList>
            <person name="Shao X."/>
        </authorList>
    </citation>
    <scope>NUCLEOTIDE SEQUENCE</scope>
    <source>
        <strain evidence="8">ASW11-118</strain>
    </source>
</reference>
<dbReference type="GO" id="GO:0005975">
    <property type="term" value="P:carbohydrate metabolic process"/>
    <property type="evidence" value="ECO:0007669"/>
    <property type="project" value="InterPro"/>
</dbReference>
<evidence type="ECO:0000259" key="7">
    <source>
        <dbReference type="PROSITE" id="PS51677"/>
    </source>
</evidence>
<dbReference type="Pfam" id="PF01522">
    <property type="entry name" value="Polysacc_deac_1"/>
    <property type="match status" value="1"/>
</dbReference>
<dbReference type="EMBL" id="JAMYXC010000112">
    <property type="protein sequence ID" value="MCP1168400.1"/>
    <property type="molecule type" value="Genomic_DNA"/>
</dbReference>
<dbReference type="GO" id="GO:0005576">
    <property type="term" value="C:extracellular region"/>
    <property type="evidence" value="ECO:0007669"/>
    <property type="project" value="UniProtKB-SubCell"/>
</dbReference>
<evidence type="ECO:0000256" key="4">
    <source>
        <dbReference type="ARBA" id="ARBA00020071"/>
    </source>
</evidence>
<dbReference type="GO" id="GO:0016810">
    <property type="term" value="F:hydrolase activity, acting on carbon-nitrogen (but not peptide) bonds"/>
    <property type="evidence" value="ECO:0007669"/>
    <property type="project" value="InterPro"/>
</dbReference>
<evidence type="ECO:0000256" key="1">
    <source>
        <dbReference type="ARBA" id="ARBA00003236"/>
    </source>
</evidence>
<dbReference type="Gene3D" id="3.20.20.370">
    <property type="entry name" value="Glycoside hydrolase/deacetylase"/>
    <property type="match status" value="1"/>
</dbReference>
<dbReference type="RefSeq" id="WP_253331283.1">
    <property type="nucleotide sequence ID" value="NZ_JAMYXC010000112.1"/>
</dbReference>
<dbReference type="InterPro" id="IPR002509">
    <property type="entry name" value="NODB_dom"/>
</dbReference>
<dbReference type="CDD" id="cd10918">
    <property type="entry name" value="CE4_NodB_like_5s_6s"/>
    <property type="match status" value="1"/>
</dbReference>
<dbReference type="PANTHER" id="PTHR34216">
    <property type="match status" value="1"/>
</dbReference>
<sequence length="222" mass="24233">MYTAILNLHGLGRPPRPLPDGEARYWVGPDLLAAAIELAARHRDEVRTLFTFDDGNRSDLEIGAPMLAAAGHQATIFVLADRIDAPHYLSRDDISALQAMGHAIGSHGAAHLDWTAQDATTLEREIGDARARIETVAGRSVTEAAIPFGRYNARVLKALRQAGFSRVYSSDGGVARMGAWPVARTSLTDEMTPASLEAIITGREAPMRRWRRRLSIAVKSRI</sequence>
<proteinExistence type="inferred from homology"/>
<comment type="caution">
    <text evidence="8">The sequence shown here is derived from an EMBL/GenBank/DDBJ whole genome shotgun (WGS) entry which is preliminary data.</text>
</comment>
<dbReference type="PANTHER" id="PTHR34216:SF3">
    <property type="entry name" value="POLY-BETA-1,6-N-ACETYL-D-GLUCOSAMINE N-DEACETYLASE"/>
    <property type="match status" value="1"/>
</dbReference>
<comment type="similarity">
    <text evidence="3">Belongs to the polysaccharide deacetylase family.</text>
</comment>
<dbReference type="AlphaFoldDB" id="A0A9X2FQU9"/>
<organism evidence="8 9">
    <name type="scientific">Limimaricola litoreus</name>
    <dbReference type="NCBI Taxonomy" id="2955316"/>
    <lineage>
        <taxon>Bacteria</taxon>
        <taxon>Pseudomonadati</taxon>
        <taxon>Pseudomonadota</taxon>
        <taxon>Alphaproteobacteria</taxon>
        <taxon>Rhodobacterales</taxon>
        <taxon>Paracoccaceae</taxon>
        <taxon>Limimaricola</taxon>
    </lineage>
</organism>
<gene>
    <name evidence="8" type="ORF">NHG85_07650</name>
</gene>
<dbReference type="InterPro" id="IPR011330">
    <property type="entry name" value="Glyco_hydro/deAcase_b/a-brl"/>
</dbReference>
<evidence type="ECO:0000256" key="3">
    <source>
        <dbReference type="ARBA" id="ARBA00010973"/>
    </source>
</evidence>
<evidence type="ECO:0000256" key="5">
    <source>
        <dbReference type="ARBA" id="ARBA00022729"/>
    </source>
</evidence>